<name>A0A0L6UFD6_9BASI</name>
<proteinExistence type="predicted"/>
<dbReference type="AlphaFoldDB" id="A0A0L6UFD6"/>
<dbReference type="OrthoDB" id="3044497at2759"/>
<accession>A0A0L6UFD6</accession>
<dbReference type="EMBL" id="LAVV01011896">
    <property type="protein sequence ID" value="KNZ47269.1"/>
    <property type="molecule type" value="Genomic_DNA"/>
</dbReference>
<keyword evidence="3" id="KW-1185">Reference proteome</keyword>
<sequence length="315" mass="37047">MLDVNCRQLRQCFLQCSIVVKTWPLELLMSAHTRSEFNSHSTHCKAMEFWYIVVLFNIHRKKKGIFKHFSNSVLFHKMHERIQGFITWKDQFLGIQCASKPVKTTLKYSLHSSHGHDLSISSMGTKREIFKESLFPLFGTIPPQLLLSIGKRNNHPDRRLKANINKISKTLCQQINTEKKNTLKARIWDLPINVTALINQLASNHSTLHQLFKAKRRLDPLFLNCSRQETSIHLMNFCHKYKAARQHLRRNAQPEKIRFNWNNPYILLNNPKAYPSLETFLRQTGRFPFLSTPSHYFLIFAHTTLYLFLFLRDGD</sequence>
<keyword evidence="1" id="KW-0472">Membrane</keyword>
<dbReference type="VEuPathDB" id="FungiDB:VP01_655g6"/>
<gene>
    <name evidence="2" type="ORF">VP01_655g6</name>
</gene>
<keyword evidence="1" id="KW-1133">Transmembrane helix</keyword>
<keyword evidence="1" id="KW-0812">Transmembrane</keyword>
<reference evidence="2 3" key="1">
    <citation type="submission" date="2015-08" db="EMBL/GenBank/DDBJ databases">
        <title>Next Generation Sequencing and Analysis of the Genome of Puccinia sorghi L Schw, the Causal Agent of Maize Common Rust.</title>
        <authorList>
            <person name="Rochi L."/>
            <person name="Burguener G."/>
            <person name="Darino M."/>
            <person name="Turjanski A."/>
            <person name="Kreff E."/>
            <person name="Dieguez M.J."/>
            <person name="Sacco F."/>
        </authorList>
    </citation>
    <scope>NUCLEOTIDE SEQUENCE [LARGE SCALE GENOMIC DNA]</scope>
    <source>
        <strain evidence="2 3">RO10H11247</strain>
    </source>
</reference>
<feature type="transmembrane region" description="Helical" evidence="1">
    <location>
        <begin position="294"/>
        <end position="311"/>
    </location>
</feature>
<dbReference type="Proteomes" id="UP000037035">
    <property type="component" value="Unassembled WGS sequence"/>
</dbReference>
<organism evidence="2 3">
    <name type="scientific">Puccinia sorghi</name>
    <dbReference type="NCBI Taxonomy" id="27349"/>
    <lineage>
        <taxon>Eukaryota</taxon>
        <taxon>Fungi</taxon>
        <taxon>Dikarya</taxon>
        <taxon>Basidiomycota</taxon>
        <taxon>Pucciniomycotina</taxon>
        <taxon>Pucciniomycetes</taxon>
        <taxon>Pucciniales</taxon>
        <taxon>Pucciniaceae</taxon>
        <taxon>Puccinia</taxon>
    </lineage>
</organism>
<evidence type="ECO:0000313" key="3">
    <source>
        <dbReference type="Proteomes" id="UP000037035"/>
    </source>
</evidence>
<evidence type="ECO:0000313" key="2">
    <source>
        <dbReference type="EMBL" id="KNZ47269.1"/>
    </source>
</evidence>
<comment type="caution">
    <text evidence="2">The sequence shown here is derived from an EMBL/GenBank/DDBJ whole genome shotgun (WGS) entry which is preliminary data.</text>
</comment>
<evidence type="ECO:0000256" key="1">
    <source>
        <dbReference type="SAM" id="Phobius"/>
    </source>
</evidence>
<protein>
    <submittedName>
        <fullName evidence="2">Uncharacterized protein</fullName>
    </submittedName>
</protein>